<evidence type="ECO:0000313" key="4">
    <source>
        <dbReference type="EMBL" id="AYO41813.1"/>
    </source>
</evidence>
<reference evidence="4 5" key="1">
    <citation type="submission" date="2018-10" db="EMBL/GenBank/DDBJ databases">
        <title>Complete genome sequence of Malassezia restricta CBS 7877.</title>
        <authorList>
            <person name="Morand S.C."/>
            <person name="Bertignac M."/>
            <person name="Iltis A."/>
            <person name="Kolder I."/>
            <person name="Pirovano W."/>
            <person name="Jourdain R."/>
            <person name="Clavaud C."/>
        </authorList>
    </citation>
    <scope>NUCLEOTIDE SEQUENCE [LARGE SCALE GENOMIC DNA]</scope>
    <source>
        <strain evidence="4 5">CBS 7877</strain>
    </source>
</reference>
<keyword evidence="5" id="KW-1185">Reference proteome</keyword>
<dbReference type="InterPro" id="IPR031101">
    <property type="entry name" value="Ctr9"/>
</dbReference>
<feature type="region of interest" description="Disordered" evidence="3">
    <location>
        <begin position="1080"/>
        <end position="1247"/>
    </location>
</feature>
<gene>
    <name evidence="4" type="primary">tpr1</name>
    <name evidence="4" type="ORF">DNF11_0863</name>
</gene>
<dbReference type="GO" id="GO:0006368">
    <property type="term" value="P:transcription elongation by RNA polymerase II"/>
    <property type="evidence" value="ECO:0007669"/>
    <property type="project" value="TreeGrafter"/>
</dbReference>
<feature type="compositionally biased region" description="Basic residues" evidence="3">
    <location>
        <begin position="1125"/>
        <end position="1135"/>
    </location>
</feature>
<dbReference type="SMART" id="SM00028">
    <property type="entry name" value="TPR"/>
    <property type="match status" value="4"/>
</dbReference>
<proteinExistence type="predicted"/>
<dbReference type="STRING" id="425264.A0A3G2S190"/>
<accession>A0A3G2S190</accession>
<evidence type="ECO:0000256" key="1">
    <source>
        <dbReference type="ARBA" id="ARBA00022737"/>
    </source>
</evidence>
<feature type="compositionally biased region" description="Basic and acidic residues" evidence="3">
    <location>
        <begin position="1080"/>
        <end position="1124"/>
    </location>
</feature>
<feature type="compositionally biased region" description="Acidic residues" evidence="3">
    <location>
        <begin position="1154"/>
        <end position="1178"/>
    </location>
</feature>
<dbReference type="PANTHER" id="PTHR14027">
    <property type="entry name" value="RNA POLYMERASE-ASSOCIATED PROTEIN CTR9"/>
    <property type="match status" value="1"/>
</dbReference>
<keyword evidence="1" id="KW-0677">Repeat</keyword>
<dbReference type="Proteomes" id="UP000269793">
    <property type="component" value="Chromosome II"/>
</dbReference>
<evidence type="ECO:0000313" key="5">
    <source>
        <dbReference type="Proteomes" id="UP000269793"/>
    </source>
</evidence>
<dbReference type="GO" id="GO:0006355">
    <property type="term" value="P:regulation of DNA-templated transcription"/>
    <property type="evidence" value="ECO:0007669"/>
    <property type="project" value="InterPro"/>
</dbReference>
<keyword evidence="2" id="KW-0802">TPR repeat</keyword>
<feature type="compositionally biased region" description="Basic and acidic residues" evidence="3">
    <location>
        <begin position="1231"/>
        <end position="1247"/>
    </location>
</feature>
<feature type="compositionally biased region" description="Low complexity" evidence="3">
    <location>
        <begin position="1179"/>
        <end position="1189"/>
    </location>
</feature>
<name>A0A3G2S190_MALR7</name>
<protein>
    <submittedName>
        <fullName evidence="4">Tetratricopeptide repeat protein 1</fullName>
    </submittedName>
</protein>
<dbReference type="GO" id="GO:0016593">
    <property type="term" value="C:Cdc73/Paf1 complex"/>
    <property type="evidence" value="ECO:0007669"/>
    <property type="project" value="TreeGrafter"/>
</dbReference>
<feature type="compositionally biased region" description="Basic and acidic residues" evidence="3">
    <location>
        <begin position="1207"/>
        <end position="1224"/>
    </location>
</feature>
<dbReference type="VEuPathDB" id="FungiDB:DNF11_0863"/>
<dbReference type="EMBL" id="CP033149">
    <property type="protein sequence ID" value="AYO41813.1"/>
    <property type="molecule type" value="Genomic_DNA"/>
</dbReference>
<dbReference type="OrthoDB" id="343875at2759"/>
<organism evidence="4 5">
    <name type="scientific">Malassezia restricta (strain ATCC 96810 / NBRC 103918 / CBS 7877)</name>
    <name type="common">Seborrheic dermatitis infection agent</name>
    <dbReference type="NCBI Taxonomy" id="425264"/>
    <lineage>
        <taxon>Eukaryota</taxon>
        <taxon>Fungi</taxon>
        <taxon>Dikarya</taxon>
        <taxon>Basidiomycota</taxon>
        <taxon>Ustilaginomycotina</taxon>
        <taxon>Malasseziomycetes</taxon>
        <taxon>Malasseziales</taxon>
        <taxon>Malasseziaceae</taxon>
        <taxon>Malassezia</taxon>
    </lineage>
</organism>
<sequence length="1247" mass="137363">MHLPKSLELVLATNESITIDLDPLPAADEIDVVMDMLVEEKPPAFFWTALASRCWNAGRRDEAELIVQRGCAVMPVHRPHDCAPLFALQAAFLLSEARAAPKQVLSEARYQQLGERRTKQHYFRQVQESLQHAQTSNAHHALLVQVRAITALMSGDTALASKQFDALLSRAPYHPVALMGRACVQLRTRQFVSALHTYQQALRVTIRMDQSADKHQDPALAWHGADPRVGIGLCLWSLGHYDAARRAWRRATAYRSDASAPHVLLGLSLMNAAKYPGALPAGVYGAHSQRPEEEARRAAYADGLQHIQQAWQRDKTCAITAVVLASHVASQALHGMADLWPAAYDMTTPRGASTSRDTLSTTLERAVKLGEHAVQYADARSIVTHAWLQYAHALHLTSHLPEHAADHTARVTAQRYYTQVLEMLARSSTDVHRHALAHGQGLATLGLAQLQASTGDTVGAVRTLDAVLTRPSGSTAYATDLALMAGLLLAASHDPQMDRHRACTLLDRVVRTAAEAQSLLSPASTGEGGALASERLSELTLRAIVRMADDPRVRARLAFLWAPSARERAVEQYEEARQLVDPSAPLAYALELNMGALLAHESDAHALRRALSHLQRALQAPGENDEAQAIKVMANYNIGRALESLGEQTQARDAYLALLAAHPEYVAARIRVAVLAAQVPQETEVQDGGVMRSARDVANARFKEALSSDPSDLSVRAEYMRFLAGTYPANRHAAWQALKDSAAQLFLGPDAGKAVFGSASIAKRATEEARHDAYSLGALGWAYYQLGIHAAPGPNQRAERAKCMLRAADLFDKALAANPQNVFAAQGLAILVADDALGDPNVAPDTLEARRKAAAEDATALFGKLRDVRDDASVYVCQGHAFMLCGAWDRAAHVYELALTRYDCGRDPAVLQYSARALYALGMHEHAMSHIDVAMSQLDTAAQVLLERCGGSSADMAHVSSTAGIEWKQLQYNRAVMAHKALQMLYDEPIEQRTSAHLRMAIEWVRQAQPLLEGVLMDAAKHQQLLYITDEVVEQRAKYADMSLLKQAEPQLQEAVAHEDAQREKLARLDEKQREREAHLTQLRREKEEEHRRRAEAIAESRRRAREEASQIEYDREPSPEPRKPRASAPRKKKTAPAASDEEPDTFVARDDEQLFEESSDEDEEEAPPSNDDQDDDPPQASDAPAAEPMQEASDQETEAPVNPMRARLEALARERKQRNEEPRPKKRHGDKAARREAKKAKVDSTE</sequence>
<evidence type="ECO:0000256" key="2">
    <source>
        <dbReference type="ARBA" id="ARBA00022803"/>
    </source>
</evidence>
<dbReference type="PANTHER" id="PTHR14027:SF2">
    <property type="entry name" value="RNA POLYMERASE-ASSOCIATED PROTEIN CTR9 HOMOLOG"/>
    <property type="match status" value="1"/>
</dbReference>
<dbReference type="GO" id="GO:0000993">
    <property type="term" value="F:RNA polymerase II complex binding"/>
    <property type="evidence" value="ECO:0007669"/>
    <property type="project" value="TreeGrafter"/>
</dbReference>
<dbReference type="SUPFAM" id="SSF48452">
    <property type="entry name" value="TPR-like"/>
    <property type="match status" value="3"/>
</dbReference>
<dbReference type="Gene3D" id="1.25.40.10">
    <property type="entry name" value="Tetratricopeptide repeat domain"/>
    <property type="match status" value="3"/>
</dbReference>
<dbReference type="AlphaFoldDB" id="A0A3G2S190"/>
<dbReference type="InterPro" id="IPR019734">
    <property type="entry name" value="TPR_rpt"/>
</dbReference>
<evidence type="ECO:0000256" key="3">
    <source>
        <dbReference type="SAM" id="MobiDB-lite"/>
    </source>
</evidence>
<dbReference type="InterPro" id="IPR011990">
    <property type="entry name" value="TPR-like_helical_dom_sf"/>
</dbReference>